<keyword evidence="3" id="KW-0732">Signal</keyword>
<proteinExistence type="predicted"/>
<dbReference type="Proteomes" id="UP000317648">
    <property type="component" value="Chromosome"/>
</dbReference>
<dbReference type="KEGG" id="lcre:Pla8534_16720"/>
<evidence type="ECO:0000313" key="5">
    <source>
        <dbReference type="Proteomes" id="UP000317648"/>
    </source>
</evidence>
<accession>A0A518DPX1</accession>
<feature type="region of interest" description="Disordered" evidence="1">
    <location>
        <begin position="89"/>
        <end position="111"/>
    </location>
</feature>
<evidence type="ECO:0000256" key="2">
    <source>
        <dbReference type="SAM" id="Phobius"/>
    </source>
</evidence>
<sequence length="384" mass="40313" precursor="true">MRWGLICLSLFAGFVCCQAVCAEFDEPPGPPSSSPAVAAAAEPVASTEAEPIPAPALPPLAAKLASRFGTELGRLGSQWAARSTASKQIAAAPTAKTRSKSNRPASIVADTRMAKPVALTMKFPDARSDPNLRESNAALEPEAAAPPASRAKEPAASAGLLPPFETVSVFPLRQAADLEEELQERTTARIAHALSSIPGVMVTTKVNVSSSDPAATQAATGVCVSVPQNYFERLRSRYLERHAATETGAYEALRLAEDTERRRIRQVVEVLLPAGAGLVLVEHPTLDLPTTAAAGPPPVIQEMASSTVMGQTGLMAIGLAVFIATFIALRGGSNPEGGYLPSWMTLPTLRRGANFSLPTETTTDATTSEEPADDTKQHDDRNAA</sequence>
<gene>
    <name evidence="4" type="ORF">Pla8534_16720</name>
</gene>
<feature type="region of interest" description="Disordered" evidence="1">
    <location>
        <begin position="355"/>
        <end position="384"/>
    </location>
</feature>
<keyword evidence="2" id="KW-1133">Transmembrane helix</keyword>
<reference evidence="4 5" key="1">
    <citation type="submission" date="2019-02" db="EMBL/GenBank/DDBJ databases">
        <title>Deep-cultivation of Planctomycetes and their phenomic and genomic characterization uncovers novel biology.</title>
        <authorList>
            <person name="Wiegand S."/>
            <person name="Jogler M."/>
            <person name="Boedeker C."/>
            <person name="Pinto D."/>
            <person name="Vollmers J."/>
            <person name="Rivas-Marin E."/>
            <person name="Kohn T."/>
            <person name="Peeters S.H."/>
            <person name="Heuer A."/>
            <person name="Rast P."/>
            <person name="Oberbeckmann S."/>
            <person name="Bunk B."/>
            <person name="Jeske O."/>
            <person name="Meyerdierks A."/>
            <person name="Storesund J.E."/>
            <person name="Kallscheuer N."/>
            <person name="Luecker S."/>
            <person name="Lage O.M."/>
            <person name="Pohl T."/>
            <person name="Merkel B.J."/>
            <person name="Hornburger P."/>
            <person name="Mueller R.-W."/>
            <person name="Bruemmer F."/>
            <person name="Labrenz M."/>
            <person name="Spormann A.M."/>
            <person name="Op den Camp H."/>
            <person name="Overmann J."/>
            <person name="Amann R."/>
            <person name="Jetten M.S.M."/>
            <person name="Mascher T."/>
            <person name="Medema M.H."/>
            <person name="Devos D.P."/>
            <person name="Kaster A.-K."/>
            <person name="Ovreas L."/>
            <person name="Rohde M."/>
            <person name="Galperin M.Y."/>
            <person name="Jogler C."/>
        </authorList>
    </citation>
    <scope>NUCLEOTIDE SEQUENCE [LARGE SCALE GENOMIC DNA]</scope>
    <source>
        <strain evidence="4 5">Pla85_3_4</strain>
    </source>
</reference>
<dbReference type="EMBL" id="CP036433">
    <property type="protein sequence ID" value="QDU93887.1"/>
    <property type="molecule type" value="Genomic_DNA"/>
</dbReference>
<feature type="transmembrane region" description="Helical" evidence="2">
    <location>
        <begin position="308"/>
        <end position="329"/>
    </location>
</feature>
<protein>
    <recommendedName>
        <fullName evidence="6">Flagellar MS-ring protein</fullName>
    </recommendedName>
</protein>
<keyword evidence="2" id="KW-0812">Transmembrane</keyword>
<feature type="chain" id="PRO_5022080695" description="Flagellar MS-ring protein" evidence="3">
    <location>
        <begin position="23"/>
        <end position="384"/>
    </location>
</feature>
<feature type="signal peptide" evidence="3">
    <location>
        <begin position="1"/>
        <end position="22"/>
    </location>
</feature>
<evidence type="ECO:0000256" key="3">
    <source>
        <dbReference type="SAM" id="SignalP"/>
    </source>
</evidence>
<keyword evidence="5" id="KW-1185">Reference proteome</keyword>
<dbReference type="AlphaFoldDB" id="A0A518DPX1"/>
<organism evidence="4 5">
    <name type="scientific">Lignipirellula cremea</name>
    <dbReference type="NCBI Taxonomy" id="2528010"/>
    <lineage>
        <taxon>Bacteria</taxon>
        <taxon>Pseudomonadati</taxon>
        <taxon>Planctomycetota</taxon>
        <taxon>Planctomycetia</taxon>
        <taxon>Pirellulales</taxon>
        <taxon>Pirellulaceae</taxon>
        <taxon>Lignipirellula</taxon>
    </lineage>
</organism>
<evidence type="ECO:0000313" key="4">
    <source>
        <dbReference type="EMBL" id="QDU93887.1"/>
    </source>
</evidence>
<dbReference type="RefSeq" id="WP_197443098.1">
    <property type="nucleotide sequence ID" value="NZ_CP036433.1"/>
</dbReference>
<name>A0A518DPX1_9BACT</name>
<evidence type="ECO:0008006" key="6">
    <source>
        <dbReference type="Google" id="ProtNLM"/>
    </source>
</evidence>
<keyword evidence="2" id="KW-0472">Membrane</keyword>
<feature type="compositionally biased region" description="Low complexity" evidence="1">
    <location>
        <begin position="358"/>
        <end position="369"/>
    </location>
</feature>
<evidence type="ECO:0000256" key="1">
    <source>
        <dbReference type="SAM" id="MobiDB-lite"/>
    </source>
</evidence>
<feature type="compositionally biased region" description="Basic and acidic residues" evidence="1">
    <location>
        <begin position="373"/>
        <end position="384"/>
    </location>
</feature>